<keyword evidence="2" id="KW-1185">Reference proteome</keyword>
<accession>A0ABQ4NA99</accession>
<dbReference type="Proteomes" id="UP000680304">
    <property type="component" value="Unassembled WGS sequence"/>
</dbReference>
<organism evidence="1 2">
    <name type="scientific">Paenibacillus cisolokensis</name>
    <dbReference type="NCBI Taxonomy" id="1658519"/>
    <lineage>
        <taxon>Bacteria</taxon>
        <taxon>Bacillati</taxon>
        <taxon>Bacillota</taxon>
        <taxon>Bacilli</taxon>
        <taxon>Bacillales</taxon>
        <taxon>Paenibacillaceae</taxon>
        <taxon>Paenibacillus</taxon>
    </lineage>
</organism>
<reference evidence="1 2" key="1">
    <citation type="submission" date="2021-04" db="EMBL/GenBank/DDBJ databases">
        <title>Draft genome sequence of Paenibacillus cisolokensis, LC2-13A.</title>
        <authorList>
            <person name="Uke A."/>
            <person name="Chhe C."/>
            <person name="Baramee S."/>
            <person name="Kosugi A."/>
        </authorList>
    </citation>
    <scope>NUCLEOTIDE SEQUENCE [LARGE SCALE GENOMIC DNA]</scope>
    <source>
        <strain evidence="1 2">LC2-13A</strain>
    </source>
</reference>
<sequence length="117" mass="12278">MTIITNLTPHEVVIYNAEGTDIIASIPASGVVARVAQTAKPQSPVNGIPVVLTEYGEVDGLPPEQPDVYNIVSIVVAQALAAAGVKRTDILVPDSGPASVVRDPDGKILGVRRLMWI</sequence>
<evidence type="ECO:0000313" key="1">
    <source>
        <dbReference type="EMBL" id="GIQ64893.1"/>
    </source>
</evidence>
<gene>
    <name evidence="1" type="ORF">PACILC2_34610</name>
</gene>
<comment type="caution">
    <text evidence="1">The sequence shown here is derived from an EMBL/GenBank/DDBJ whole genome shotgun (WGS) entry which is preliminary data.</text>
</comment>
<dbReference type="RefSeq" id="WP_213529376.1">
    <property type="nucleotide sequence ID" value="NZ_BOVJ01000110.1"/>
</dbReference>
<dbReference type="EMBL" id="BOVJ01000110">
    <property type="protein sequence ID" value="GIQ64893.1"/>
    <property type="molecule type" value="Genomic_DNA"/>
</dbReference>
<protein>
    <submittedName>
        <fullName evidence="1">Uncharacterized protein</fullName>
    </submittedName>
</protein>
<evidence type="ECO:0000313" key="2">
    <source>
        <dbReference type="Proteomes" id="UP000680304"/>
    </source>
</evidence>
<name>A0ABQ4NA99_9BACL</name>
<proteinExistence type="predicted"/>